<dbReference type="EMBL" id="BPQB01000008">
    <property type="protein sequence ID" value="GJE87942.1"/>
    <property type="molecule type" value="Genomic_DNA"/>
</dbReference>
<name>A0A9P3LBL0_9APHY</name>
<organism evidence="1 2">
    <name type="scientific">Phanerochaete sordida</name>
    <dbReference type="NCBI Taxonomy" id="48140"/>
    <lineage>
        <taxon>Eukaryota</taxon>
        <taxon>Fungi</taxon>
        <taxon>Dikarya</taxon>
        <taxon>Basidiomycota</taxon>
        <taxon>Agaricomycotina</taxon>
        <taxon>Agaricomycetes</taxon>
        <taxon>Polyporales</taxon>
        <taxon>Phanerochaetaceae</taxon>
        <taxon>Phanerochaete</taxon>
    </lineage>
</organism>
<keyword evidence="2" id="KW-1185">Reference proteome</keyword>
<accession>A0A9P3LBL0</accession>
<reference evidence="1 2" key="1">
    <citation type="submission" date="2021-08" db="EMBL/GenBank/DDBJ databases">
        <title>Draft Genome Sequence of Phanerochaete sordida strain YK-624.</title>
        <authorList>
            <person name="Mori T."/>
            <person name="Dohra H."/>
            <person name="Suzuki T."/>
            <person name="Kawagishi H."/>
            <person name="Hirai H."/>
        </authorList>
    </citation>
    <scope>NUCLEOTIDE SEQUENCE [LARGE SCALE GENOMIC DNA]</scope>
    <source>
        <strain evidence="1 2">YK-624</strain>
    </source>
</reference>
<evidence type="ECO:0000313" key="2">
    <source>
        <dbReference type="Proteomes" id="UP000703269"/>
    </source>
</evidence>
<sequence>MGRWNLGKLPKFMRKRSPPITSLDSLEDILDRIQQIRLGIESDSAYEIYTSLLRTIVRLETAVSRTHHATQIAMMDHNVGLAECVAVLNAPSEAGLEFASRVRDLLSKIISLEVLANKVSKIQIYDPHAPDSHTSGLISASNSIDGIVAEMELLITSSTDSFVDHNSEDIEDIVKKAFDVHFSTRNMHSQYQIAEDTATFLSQIIDGSSSWKIADDSPHQQVHGQHTSVQKDHIVREVDLWLARGEPIYLLTGSMMGEPDTKTSAMASQLCLRFSSQEQIAPRLGAAWFFTHQVSLPMRADASLFALAYQLRPDIRSETMSAIRDYSISGGSAEAARKALRGALSSTPASSRTCTIIVLSGLDRSGEVEQVADLLLYLLSLVSEFFWLRLFLTSRPHPRIAVTLALSGFPDLIYHHQLEDDSKRWTGNVQLYLKHEVPEIRAHSIATRRLAIRSRGDMNFARTAARYLTMETNDESTLAERLKAFLKESRTSIDGLYTHIIQRVLMSVPELAFSQHHIVTLLQFIAIRNSAHITSILIFAMCLRSQEPGDSRSISFALIKILELLQCVLAMNSDGEVVFTDSQFRDFLLDNQRCIDDLFDVSREVTVPACICLEILAEATPITRTLILPCPTFTLSRRYCQNYSSLAIATWPHYIPKTASDNHSRLMSRLSSFVPSVPLAMYAWVTEQNQVLQAGKALIRYWSPMSDCSRSSRLCLQFFQFVIYVQLWRESRLPPHLRADYPNPLTKEDLASAFKSACENNDVHLTADRVDRAVIVWDTDFELYRGKTQEFYEQLQQGINKVEGTMAELLAGTYRIAERVWKS</sequence>
<evidence type="ECO:0000313" key="1">
    <source>
        <dbReference type="EMBL" id="GJE87942.1"/>
    </source>
</evidence>
<dbReference type="OrthoDB" id="7464126at2759"/>
<gene>
    <name evidence="1" type="ORF">PsYK624_040250</name>
</gene>
<comment type="caution">
    <text evidence="1">The sequence shown here is derived from an EMBL/GenBank/DDBJ whole genome shotgun (WGS) entry which is preliminary data.</text>
</comment>
<dbReference type="AlphaFoldDB" id="A0A9P3LBL0"/>
<proteinExistence type="predicted"/>
<dbReference type="Proteomes" id="UP000703269">
    <property type="component" value="Unassembled WGS sequence"/>
</dbReference>
<protein>
    <submittedName>
        <fullName evidence="1">Uncharacterized protein</fullName>
    </submittedName>
</protein>